<accession>A0ABP7UWY9</accession>
<dbReference type="PROSITE" id="PS51257">
    <property type="entry name" value="PROKAR_LIPOPROTEIN"/>
    <property type="match status" value="1"/>
</dbReference>
<reference evidence="4" key="1">
    <citation type="journal article" date="2019" name="Int. J. Syst. Evol. Microbiol.">
        <title>The Global Catalogue of Microorganisms (GCM) 10K type strain sequencing project: providing services to taxonomists for standard genome sequencing and annotation.</title>
        <authorList>
            <consortium name="The Broad Institute Genomics Platform"/>
            <consortium name="The Broad Institute Genome Sequencing Center for Infectious Disease"/>
            <person name="Wu L."/>
            <person name="Ma J."/>
        </authorList>
    </citation>
    <scope>NUCLEOTIDE SEQUENCE [LARGE SCALE GENOMIC DNA]</scope>
    <source>
        <strain evidence="4">JCM 16702</strain>
    </source>
</reference>
<comment type="caution">
    <text evidence="3">The sequence shown here is derived from an EMBL/GenBank/DDBJ whole genome shotgun (WGS) entry which is preliminary data.</text>
</comment>
<evidence type="ECO:0000313" key="4">
    <source>
        <dbReference type="Proteomes" id="UP001500683"/>
    </source>
</evidence>
<keyword evidence="2" id="KW-0732">Signal</keyword>
<dbReference type="EMBL" id="BAAAZG010000001">
    <property type="protein sequence ID" value="GAA4054162.1"/>
    <property type="molecule type" value="Genomic_DNA"/>
</dbReference>
<evidence type="ECO:0000313" key="3">
    <source>
        <dbReference type="EMBL" id="GAA4054162.1"/>
    </source>
</evidence>
<proteinExistence type="predicted"/>
<protein>
    <recommendedName>
        <fullName evidence="5">Secreted protein</fullName>
    </recommendedName>
</protein>
<feature type="region of interest" description="Disordered" evidence="1">
    <location>
        <begin position="26"/>
        <end position="59"/>
    </location>
</feature>
<organism evidence="3 4">
    <name type="scientific">Actinomadura miaoliensis</name>
    <dbReference type="NCBI Taxonomy" id="430685"/>
    <lineage>
        <taxon>Bacteria</taxon>
        <taxon>Bacillati</taxon>
        <taxon>Actinomycetota</taxon>
        <taxon>Actinomycetes</taxon>
        <taxon>Streptosporangiales</taxon>
        <taxon>Thermomonosporaceae</taxon>
        <taxon>Actinomadura</taxon>
    </lineage>
</organism>
<feature type="signal peptide" evidence="2">
    <location>
        <begin position="1"/>
        <end position="24"/>
    </location>
</feature>
<dbReference type="RefSeq" id="WP_344939149.1">
    <property type="nucleotide sequence ID" value="NZ_BAAAZG010000001.1"/>
</dbReference>
<feature type="chain" id="PRO_5045628145" description="Secreted protein" evidence="2">
    <location>
        <begin position="25"/>
        <end position="147"/>
    </location>
</feature>
<evidence type="ECO:0000256" key="1">
    <source>
        <dbReference type="SAM" id="MobiDB-lite"/>
    </source>
</evidence>
<dbReference type="Proteomes" id="UP001500683">
    <property type="component" value="Unassembled WGS sequence"/>
</dbReference>
<evidence type="ECO:0000256" key="2">
    <source>
        <dbReference type="SAM" id="SignalP"/>
    </source>
</evidence>
<keyword evidence="4" id="KW-1185">Reference proteome</keyword>
<evidence type="ECO:0008006" key="5">
    <source>
        <dbReference type="Google" id="ProtNLM"/>
    </source>
</evidence>
<gene>
    <name evidence="3" type="ORF">GCM10022214_01040</name>
</gene>
<name>A0ABP7UWY9_9ACTN</name>
<sequence>MKAQMRTAGVIAIAGLLFGSAACSGGGDEAATAASPGVAGGSSNSVSPPAGSPAESKVRGELESCLKKAGLQGIPTATEKLSEARQRAVQKCGLAVIGQANPAVQKTLDELRACVKRHGVAVPPAGQVFVPDVKDPAMGAAVRSCTK</sequence>